<dbReference type="Pfam" id="PF13643">
    <property type="entry name" value="DUF4145"/>
    <property type="match status" value="1"/>
</dbReference>
<organism evidence="2 3">
    <name type="scientific">Streptomyces badius</name>
    <dbReference type="NCBI Taxonomy" id="1941"/>
    <lineage>
        <taxon>Bacteria</taxon>
        <taxon>Bacillati</taxon>
        <taxon>Actinomycetota</taxon>
        <taxon>Actinomycetes</taxon>
        <taxon>Kitasatosporales</taxon>
        <taxon>Streptomycetaceae</taxon>
        <taxon>Streptomyces</taxon>
    </lineage>
</organism>
<dbReference type="Proteomes" id="UP000659767">
    <property type="component" value="Unassembled WGS sequence"/>
</dbReference>
<feature type="domain" description="DUF4145" evidence="1">
    <location>
        <begin position="141"/>
        <end position="236"/>
    </location>
</feature>
<gene>
    <name evidence="2" type="ORF">GCM10010253_23770</name>
</gene>
<protein>
    <recommendedName>
        <fullName evidence="1">DUF4145 domain-containing protein</fullName>
    </recommendedName>
</protein>
<evidence type="ECO:0000259" key="1">
    <source>
        <dbReference type="Pfam" id="PF13643"/>
    </source>
</evidence>
<dbReference type="RefSeq" id="WP_199888101.1">
    <property type="nucleotide sequence ID" value="NZ_BMSZ01000006.1"/>
</dbReference>
<proteinExistence type="predicted"/>
<reference evidence="3" key="1">
    <citation type="journal article" date="2019" name="Int. J. Syst. Evol. Microbiol.">
        <title>The Global Catalogue of Microorganisms (GCM) 10K type strain sequencing project: providing services to taxonomists for standard genome sequencing and annotation.</title>
        <authorList>
            <consortium name="The Broad Institute Genomics Platform"/>
            <consortium name="The Broad Institute Genome Sequencing Center for Infectious Disease"/>
            <person name="Wu L."/>
            <person name="Ma J."/>
        </authorList>
    </citation>
    <scope>NUCLEOTIDE SEQUENCE [LARGE SCALE GENOMIC DNA]</scope>
    <source>
        <strain evidence="3">JCM 4350</strain>
    </source>
</reference>
<sequence length="268" mass="29979">MANLLTKDLRTIARGLPERLQDWPHIPCPTGARGSLLPVHDSYVAEESNTSKSWREHDAWDPDWIRGAFHCFLACSKPTCDVVRVVGEMAVGLGDYDFDEPYTQGPAPYREVLTPTLFIPALPLVESRKFCPEEVGDRVDAAARVLWLDPSAAANRLRAAAEALMDDRGVIRRDVDRKGNAFRLTLDRRIAIFKSTQPQHADAADFLLAVKWIGNVGSHDDVLHIKDVLEGVEFLDHALSLIYDESRDEVRKRASEVTARKGQPKTSL</sequence>
<evidence type="ECO:0000313" key="2">
    <source>
        <dbReference type="EMBL" id="GGS48720.1"/>
    </source>
</evidence>
<dbReference type="InterPro" id="IPR025285">
    <property type="entry name" value="DUF4145"/>
</dbReference>
<comment type="caution">
    <text evidence="2">The sequence shown here is derived from an EMBL/GenBank/DDBJ whole genome shotgun (WGS) entry which is preliminary data.</text>
</comment>
<keyword evidence="3" id="KW-1185">Reference proteome</keyword>
<name>A0ABQ2T248_STRBA</name>
<evidence type="ECO:0000313" key="3">
    <source>
        <dbReference type="Proteomes" id="UP000659767"/>
    </source>
</evidence>
<dbReference type="EMBL" id="BMSZ01000006">
    <property type="protein sequence ID" value="GGS48720.1"/>
    <property type="molecule type" value="Genomic_DNA"/>
</dbReference>
<accession>A0ABQ2T248</accession>